<dbReference type="SUPFAM" id="SSF56399">
    <property type="entry name" value="ADP-ribosylation"/>
    <property type="match status" value="1"/>
</dbReference>
<dbReference type="EMBL" id="CAJNYU010000866">
    <property type="protein sequence ID" value="CAF3394871.1"/>
    <property type="molecule type" value="Genomic_DNA"/>
</dbReference>
<accession>A0A820U4C5</accession>
<dbReference type="Proteomes" id="UP000663869">
    <property type="component" value="Unassembled WGS sequence"/>
</dbReference>
<dbReference type="AlphaFoldDB" id="A0A820U4C5"/>
<dbReference type="Proteomes" id="UP000663862">
    <property type="component" value="Unassembled WGS sequence"/>
</dbReference>
<gene>
    <name evidence="1" type="ORF">FME351_LOCUS8501</name>
    <name evidence="2" type="ORF">TSG867_LOCUS19072</name>
</gene>
<comment type="caution">
    <text evidence="2">The sequence shown here is derived from an EMBL/GenBank/DDBJ whole genome shotgun (WGS) entry which is preliminary data.</text>
</comment>
<evidence type="ECO:0000313" key="3">
    <source>
        <dbReference type="Proteomes" id="UP000663862"/>
    </source>
</evidence>
<proteinExistence type="predicted"/>
<reference evidence="2" key="1">
    <citation type="submission" date="2021-02" db="EMBL/GenBank/DDBJ databases">
        <authorList>
            <person name="Nowell W R."/>
        </authorList>
    </citation>
    <scope>NUCLEOTIDE SEQUENCE</scope>
</reference>
<name>A0A820U4C5_9BILA</name>
<protein>
    <submittedName>
        <fullName evidence="2">Uncharacterized protein</fullName>
    </submittedName>
</protein>
<evidence type="ECO:0000313" key="1">
    <source>
        <dbReference type="EMBL" id="CAF3394871.1"/>
    </source>
</evidence>
<dbReference type="EMBL" id="CAJOBQ010001311">
    <property type="protein sequence ID" value="CAF4476164.1"/>
    <property type="molecule type" value="Genomic_DNA"/>
</dbReference>
<dbReference type="PANTHER" id="PTHR36649:SF28">
    <property type="entry name" value="UBIQUITIN-LIKE DOMAIN-CONTAINING PROTEIN"/>
    <property type="match status" value="1"/>
</dbReference>
<organism evidence="2 3">
    <name type="scientific">Rotaria socialis</name>
    <dbReference type="NCBI Taxonomy" id="392032"/>
    <lineage>
        <taxon>Eukaryota</taxon>
        <taxon>Metazoa</taxon>
        <taxon>Spiralia</taxon>
        <taxon>Gnathifera</taxon>
        <taxon>Rotifera</taxon>
        <taxon>Eurotatoria</taxon>
        <taxon>Bdelloidea</taxon>
        <taxon>Philodinida</taxon>
        <taxon>Philodinidae</taxon>
        <taxon>Rotaria</taxon>
    </lineage>
</organism>
<sequence>MKIQQHSLSIIKAHAEINLSADEYLSDQPLSSEEKKYYDECKQYYYMTKRPLISVSDEIFDHNVAIESLILKFGIDEDCHQFKLQNFLNNICSMLNITMHDISIKNIQNGSAILETEIFGKLESKDKALKIRVMYESLTDKMQEEIAKLNVFFLYMGSIEAFAKQQNYRSEIKLNPQFNRTYGPGHTYWTGELKDGRDRGGKPYYCPVGWQRNSLYIIDNLRARYKGWCICYHGTKFNFGLAILLSGLKPADNTAHGEGIYASPSIIYACHPRYAEVKDIEPKHQNEYFKIGKDQYGNDKYGKYVQFVLECRVHPSNIKKIGRETLGVRTTIDSNVSNEEIEWVIKTNAKKIVDFNDVDAEMICTGIMIRVTEQHPQSLPDSKWWSG</sequence>
<evidence type="ECO:0000313" key="2">
    <source>
        <dbReference type="EMBL" id="CAF4476164.1"/>
    </source>
</evidence>
<dbReference type="PANTHER" id="PTHR36649">
    <property type="entry name" value="UBIQUITIN-LIKE DOMAIN-CONTAINING PROTEIN"/>
    <property type="match status" value="1"/>
</dbReference>